<organism evidence="1 2">
    <name type="scientific">Actinomyces johnsonii F0510</name>
    <dbReference type="NCBI Taxonomy" id="1227262"/>
    <lineage>
        <taxon>Bacteria</taxon>
        <taxon>Bacillati</taxon>
        <taxon>Actinomycetota</taxon>
        <taxon>Actinomycetes</taxon>
        <taxon>Actinomycetales</taxon>
        <taxon>Actinomycetaceae</taxon>
        <taxon>Actinomyces</taxon>
    </lineage>
</organism>
<evidence type="ECO:0000313" key="2">
    <source>
        <dbReference type="Proteomes" id="UP000016498"/>
    </source>
</evidence>
<reference evidence="1 2" key="1">
    <citation type="submission" date="2013-06" db="EMBL/GenBank/DDBJ databases">
        <authorList>
            <person name="Weinstock G."/>
            <person name="Sodergren E."/>
            <person name="Lobos E.A."/>
            <person name="Fulton L."/>
            <person name="Fulton R."/>
            <person name="Courtney L."/>
            <person name="Fronick C."/>
            <person name="O'Laughlin M."/>
            <person name="Godfrey J."/>
            <person name="Wilson R.M."/>
            <person name="Miner T."/>
            <person name="Farmer C."/>
            <person name="Delehaunty K."/>
            <person name="Cordes M."/>
            <person name="Minx P."/>
            <person name="Tomlinson C."/>
            <person name="Chen J."/>
            <person name="Wollam A."/>
            <person name="Pepin K.H."/>
            <person name="Bhonagiri V."/>
            <person name="Zhang X."/>
            <person name="Warren W."/>
            <person name="Mitreva M."/>
            <person name="Mardis E.R."/>
            <person name="Wilson R.K."/>
        </authorList>
    </citation>
    <scope>NUCLEOTIDE SEQUENCE [LARGE SCALE GENOMIC DNA]</scope>
    <source>
        <strain evidence="1 2">F0510</strain>
    </source>
</reference>
<proteinExistence type="predicted"/>
<gene>
    <name evidence="1" type="ORF">HMPREF1549_00951</name>
</gene>
<comment type="caution">
    <text evidence="1">The sequence shown here is derived from an EMBL/GenBank/DDBJ whole genome shotgun (WGS) entry which is preliminary data.</text>
</comment>
<dbReference type="AlphaFoldDB" id="U1RR36"/>
<sequence length="41" mass="4540">MIENVLLPRELRYPADDWGQTPVVCGKSTFPRGIAVPDARA</sequence>
<dbReference type="EMBL" id="AWSD01000094">
    <property type="protein sequence ID" value="ERH20892.1"/>
    <property type="molecule type" value="Genomic_DNA"/>
</dbReference>
<accession>U1RR36</accession>
<evidence type="ECO:0000313" key="1">
    <source>
        <dbReference type="EMBL" id="ERH20892.1"/>
    </source>
</evidence>
<dbReference type="HOGENOM" id="CLU_3264491_0_0_11"/>
<dbReference type="Proteomes" id="UP000016498">
    <property type="component" value="Unassembled WGS sequence"/>
</dbReference>
<name>U1RR36_9ACTO</name>
<protein>
    <submittedName>
        <fullName evidence="1">Uncharacterized protein</fullName>
    </submittedName>
</protein>